<keyword evidence="2" id="KW-1185">Reference proteome</keyword>
<name>A0A1I4NQ01_9BACI</name>
<gene>
    <name evidence="1" type="ORF">SAMN04487943_10967</name>
</gene>
<dbReference type="EMBL" id="FOTR01000009">
    <property type="protein sequence ID" value="SFM17435.1"/>
    <property type="molecule type" value="Genomic_DNA"/>
</dbReference>
<proteinExistence type="predicted"/>
<dbReference type="RefSeq" id="WP_091484599.1">
    <property type="nucleotide sequence ID" value="NZ_FOTR01000009.1"/>
</dbReference>
<sequence length="345" mass="41004">MKRNQIVRDFLSNEKEMPLHVVYQQLKGQPNEFKDMSDICLASKNEANQCTSMEYLYANGLFHELKLLMEKTKYATNKVVRKTSRIYQVMYERKTLSAKQLKPDSPAKYIQSVNRLKINDNEYSLKILRDLVHIYCYFDLHQYGRIGTFNQSIKQNLLYVKDPLLYDLFESRLNEALFNYHWKRNELILSRKYGYQLLTKTNNQRKQMDIHNVLAQGYLFESYEQAMNHVSIAMEMAKQMQNERAVYGLKNFTLPFIASYYQRTEGITSEDKAEQAHIALAENDLDKCIHILEGFDELTPFQQYYLGRAKQDKHLLRTSYQRFIEERDDYFYAKLPLEALNALDQ</sequence>
<evidence type="ECO:0000313" key="1">
    <source>
        <dbReference type="EMBL" id="SFM17435.1"/>
    </source>
</evidence>
<accession>A0A1I4NQ01</accession>
<dbReference type="NCBIfam" id="NF038310">
    <property type="entry name" value="lysogeny_AimR"/>
    <property type="match status" value="1"/>
</dbReference>
<organism evidence="1 2">
    <name type="scientific">Gracilibacillus orientalis</name>
    <dbReference type="NCBI Taxonomy" id="334253"/>
    <lineage>
        <taxon>Bacteria</taxon>
        <taxon>Bacillati</taxon>
        <taxon>Bacillota</taxon>
        <taxon>Bacilli</taxon>
        <taxon>Bacillales</taxon>
        <taxon>Bacillaceae</taxon>
        <taxon>Gracilibacillus</taxon>
    </lineage>
</organism>
<dbReference type="InterPro" id="IPR047705">
    <property type="entry name" value="AimR-like"/>
</dbReference>
<protein>
    <submittedName>
        <fullName evidence="1">Uncharacterized protein</fullName>
    </submittedName>
</protein>
<reference evidence="2" key="1">
    <citation type="submission" date="2016-10" db="EMBL/GenBank/DDBJ databases">
        <authorList>
            <person name="Varghese N."/>
            <person name="Submissions S."/>
        </authorList>
    </citation>
    <scope>NUCLEOTIDE SEQUENCE [LARGE SCALE GENOMIC DNA]</scope>
    <source>
        <strain evidence="2">CGMCC 1.4250</strain>
    </source>
</reference>
<evidence type="ECO:0000313" key="2">
    <source>
        <dbReference type="Proteomes" id="UP000198565"/>
    </source>
</evidence>
<dbReference type="OrthoDB" id="2692106at2"/>
<dbReference type="AlphaFoldDB" id="A0A1I4NQ01"/>
<dbReference type="STRING" id="334253.SAMN04487943_10967"/>
<dbReference type="Proteomes" id="UP000198565">
    <property type="component" value="Unassembled WGS sequence"/>
</dbReference>
<dbReference type="Pfam" id="PF22871">
    <property type="entry name" value="AimR"/>
    <property type="match status" value="1"/>
</dbReference>